<dbReference type="EMBL" id="JBFXLT010000001">
    <property type="protein sequence ID" value="KAL2822934.1"/>
    <property type="molecule type" value="Genomic_DNA"/>
</dbReference>
<dbReference type="PROSITE" id="PS51257">
    <property type="entry name" value="PROKAR_LIPOPROTEIN"/>
    <property type="match status" value="1"/>
</dbReference>
<gene>
    <name evidence="1" type="ORF">BJX63DRAFT_1658</name>
</gene>
<protein>
    <recommendedName>
        <fullName evidence="3">Secreted protein</fullName>
    </recommendedName>
</protein>
<evidence type="ECO:0000313" key="2">
    <source>
        <dbReference type="Proteomes" id="UP001610334"/>
    </source>
</evidence>
<accession>A0ABR4I5A1</accession>
<proteinExistence type="predicted"/>
<keyword evidence="2" id="KW-1185">Reference proteome</keyword>
<organism evidence="1 2">
    <name type="scientific">Aspergillus granulosus</name>
    <dbReference type="NCBI Taxonomy" id="176169"/>
    <lineage>
        <taxon>Eukaryota</taxon>
        <taxon>Fungi</taxon>
        <taxon>Dikarya</taxon>
        <taxon>Ascomycota</taxon>
        <taxon>Pezizomycotina</taxon>
        <taxon>Eurotiomycetes</taxon>
        <taxon>Eurotiomycetidae</taxon>
        <taxon>Eurotiales</taxon>
        <taxon>Aspergillaceae</taxon>
        <taxon>Aspergillus</taxon>
        <taxon>Aspergillus subgen. Nidulantes</taxon>
    </lineage>
</organism>
<reference evidence="1 2" key="1">
    <citation type="submission" date="2024-07" db="EMBL/GenBank/DDBJ databases">
        <title>Section-level genome sequencing and comparative genomics of Aspergillus sections Usti and Cavernicolus.</title>
        <authorList>
            <consortium name="Lawrence Berkeley National Laboratory"/>
            <person name="Nybo J.L."/>
            <person name="Vesth T.C."/>
            <person name="Theobald S."/>
            <person name="Frisvad J.C."/>
            <person name="Larsen T.O."/>
            <person name="Kjaerboelling I."/>
            <person name="Rothschild-Mancinelli K."/>
            <person name="Lyhne E.K."/>
            <person name="Kogle M.E."/>
            <person name="Barry K."/>
            <person name="Clum A."/>
            <person name="Na H."/>
            <person name="Ledsgaard L."/>
            <person name="Lin J."/>
            <person name="Lipzen A."/>
            <person name="Kuo A."/>
            <person name="Riley R."/>
            <person name="Mondo S."/>
            <person name="Labutti K."/>
            <person name="Haridas S."/>
            <person name="Pangalinan J."/>
            <person name="Salamov A.A."/>
            <person name="Simmons B.A."/>
            <person name="Magnuson J.K."/>
            <person name="Chen J."/>
            <person name="Drula E."/>
            <person name="Henrissat B."/>
            <person name="Wiebenga A."/>
            <person name="Lubbers R.J."/>
            <person name="Gomes A.C."/>
            <person name="Makela M.R."/>
            <person name="Stajich J."/>
            <person name="Grigoriev I.V."/>
            <person name="Mortensen U.H."/>
            <person name="De Vries R.P."/>
            <person name="Baker S.E."/>
            <person name="Andersen M.R."/>
        </authorList>
    </citation>
    <scope>NUCLEOTIDE SEQUENCE [LARGE SCALE GENOMIC DNA]</scope>
    <source>
        <strain evidence="1 2">CBS 588.65</strain>
    </source>
</reference>
<evidence type="ECO:0008006" key="3">
    <source>
        <dbReference type="Google" id="ProtNLM"/>
    </source>
</evidence>
<evidence type="ECO:0000313" key="1">
    <source>
        <dbReference type="EMBL" id="KAL2822934.1"/>
    </source>
</evidence>
<name>A0ABR4I5A1_9EURO</name>
<dbReference type="Proteomes" id="UP001610334">
    <property type="component" value="Unassembled WGS sequence"/>
</dbReference>
<sequence length="73" mass="7958">MQVGMRSVRCSGGHLACCRMVSSCCLLFACRRLRIHLRGLFQLALIPIEIPKIANCSVGRSSPGTFAQPISTH</sequence>
<comment type="caution">
    <text evidence="1">The sequence shown here is derived from an EMBL/GenBank/DDBJ whole genome shotgun (WGS) entry which is preliminary data.</text>
</comment>